<dbReference type="Pfam" id="PF23379">
    <property type="entry name" value="DUF7096"/>
    <property type="match status" value="1"/>
</dbReference>
<dbReference type="Proteomes" id="UP000607197">
    <property type="component" value="Unassembled WGS sequence"/>
</dbReference>
<dbReference type="AlphaFoldDB" id="A0A830FFW2"/>
<keyword evidence="1" id="KW-0175">Coiled coil</keyword>
<sequence>MVPAFVVALLVLALPVAAVSLGGTTPNANVDNEVGQTPRLVSPAQNTTDVLVLDGAARATTVEPSLTLTSAVRIGTGDGGNALAAYEFDERWQNATTADARRAVLENETERINARIDELERLQQNATRAYAAGELTATEYVQTMAYVDSRARGVNRLVEDAFPRARQLRNAQSIRVELGKANAHLATLTGPVRERAAAAIRDDQPPTRIYVAATASGFTLATIDDDTYVREAVDADAFTGSQGTIDTISEGQQQFQEAYPWGWNQSGQNNHRRNQRFWGQIAYTADITHNHGRLVAFIDANTTNVYSETQYQYLSSLPTGPSVSDSHDNRTLWVNRTYAGGPLRVAVTNATGAPLDASVRINGTTVGQTGTDGELWALSPQGTYNVTAFREGEQYNVTVSTLT</sequence>
<keyword evidence="6" id="KW-1185">Reference proteome</keyword>
<evidence type="ECO:0000313" key="6">
    <source>
        <dbReference type="Proteomes" id="UP000607197"/>
    </source>
</evidence>
<name>A0A830FFW2_9EURY</name>
<feature type="domain" description="Fibronectin-III type-like" evidence="2">
    <location>
        <begin position="324"/>
        <end position="396"/>
    </location>
</feature>
<feature type="domain" description="DUF7096" evidence="4">
    <location>
        <begin position="2"/>
        <end position="201"/>
    </location>
</feature>
<evidence type="ECO:0000259" key="4">
    <source>
        <dbReference type="Pfam" id="PF23379"/>
    </source>
</evidence>
<dbReference type="InterPro" id="IPR056397">
    <property type="entry name" value="Fn3_arc"/>
</dbReference>
<feature type="coiled-coil region" evidence="1">
    <location>
        <begin position="102"/>
        <end position="129"/>
    </location>
</feature>
<gene>
    <name evidence="5" type="ORF">GCM10009039_04160</name>
</gene>
<evidence type="ECO:0000259" key="3">
    <source>
        <dbReference type="Pfam" id="PF23375"/>
    </source>
</evidence>
<feature type="domain" description="DUF7094" evidence="3">
    <location>
        <begin position="209"/>
        <end position="318"/>
    </location>
</feature>
<dbReference type="EMBL" id="BMPG01000001">
    <property type="protein sequence ID" value="GGL49133.1"/>
    <property type="molecule type" value="Genomic_DNA"/>
</dbReference>
<proteinExistence type="predicted"/>
<dbReference type="InterPro" id="IPR055520">
    <property type="entry name" value="DUF7094"/>
</dbReference>
<comment type="caution">
    <text evidence="5">The sequence shown here is derived from an EMBL/GenBank/DDBJ whole genome shotgun (WGS) entry which is preliminary data.</text>
</comment>
<dbReference type="InterPro" id="IPR055522">
    <property type="entry name" value="DUF7096"/>
</dbReference>
<organism evidence="5 6">
    <name type="scientific">Halocalculus aciditolerans</name>
    <dbReference type="NCBI Taxonomy" id="1383812"/>
    <lineage>
        <taxon>Archaea</taxon>
        <taxon>Methanobacteriati</taxon>
        <taxon>Methanobacteriota</taxon>
        <taxon>Stenosarchaea group</taxon>
        <taxon>Halobacteria</taxon>
        <taxon>Halobacteriales</taxon>
        <taxon>Halobacteriaceae</taxon>
        <taxon>Halocalculus</taxon>
    </lineage>
</organism>
<accession>A0A830FFW2</accession>
<reference evidence="5" key="2">
    <citation type="submission" date="2020-09" db="EMBL/GenBank/DDBJ databases">
        <authorList>
            <person name="Sun Q."/>
            <person name="Ohkuma M."/>
        </authorList>
    </citation>
    <scope>NUCLEOTIDE SEQUENCE</scope>
    <source>
        <strain evidence="5">JCM 19596</strain>
    </source>
</reference>
<reference evidence="5" key="1">
    <citation type="journal article" date="2014" name="Int. J. Syst. Evol. Microbiol.">
        <title>Complete genome sequence of Corynebacterium casei LMG S-19264T (=DSM 44701T), isolated from a smear-ripened cheese.</title>
        <authorList>
            <consortium name="US DOE Joint Genome Institute (JGI-PGF)"/>
            <person name="Walter F."/>
            <person name="Albersmeier A."/>
            <person name="Kalinowski J."/>
            <person name="Ruckert C."/>
        </authorList>
    </citation>
    <scope>NUCLEOTIDE SEQUENCE</scope>
    <source>
        <strain evidence="5">JCM 19596</strain>
    </source>
</reference>
<dbReference type="Pfam" id="PF23375">
    <property type="entry name" value="DUF7094"/>
    <property type="match status" value="1"/>
</dbReference>
<protein>
    <submittedName>
        <fullName evidence="5">Uncharacterized protein</fullName>
    </submittedName>
</protein>
<evidence type="ECO:0000259" key="2">
    <source>
        <dbReference type="Pfam" id="PF23374"/>
    </source>
</evidence>
<dbReference type="Pfam" id="PF23374">
    <property type="entry name" value="Fn3_arc"/>
    <property type="match status" value="1"/>
</dbReference>
<evidence type="ECO:0000256" key="1">
    <source>
        <dbReference type="SAM" id="Coils"/>
    </source>
</evidence>
<evidence type="ECO:0000313" key="5">
    <source>
        <dbReference type="EMBL" id="GGL49133.1"/>
    </source>
</evidence>